<evidence type="ECO:0000313" key="10">
    <source>
        <dbReference type="EMBL" id="NPE26209.1"/>
    </source>
</evidence>
<evidence type="ECO:0000259" key="8">
    <source>
        <dbReference type="Pfam" id="PF01545"/>
    </source>
</evidence>
<name>A0ABX2B820_9BACT</name>
<evidence type="ECO:0000256" key="7">
    <source>
        <dbReference type="SAM" id="Phobius"/>
    </source>
</evidence>
<dbReference type="InterPro" id="IPR027470">
    <property type="entry name" value="Cation_efflux_CTD"/>
</dbReference>
<dbReference type="InterPro" id="IPR002524">
    <property type="entry name" value="Cation_efflux"/>
</dbReference>
<protein>
    <submittedName>
        <fullName evidence="10">Cation transporter</fullName>
    </submittedName>
</protein>
<comment type="caution">
    <text evidence="10">The sequence shown here is derived from an EMBL/GenBank/DDBJ whole genome shotgun (WGS) entry which is preliminary data.</text>
</comment>
<dbReference type="Proteomes" id="UP000820977">
    <property type="component" value="Unassembled WGS sequence"/>
</dbReference>
<dbReference type="Pfam" id="PF01545">
    <property type="entry name" value="Cation_efflux"/>
    <property type="match status" value="1"/>
</dbReference>
<gene>
    <name evidence="10" type="ORF">HPS54_11945</name>
</gene>
<dbReference type="InterPro" id="IPR050291">
    <property type="entry name" value="CDF_Transporter"/>
</dbReference>
<reference evidence="10 11" key="1">
    <citation type="submission" date="2020-05" db="EMBL/GenBank/DDBJ databases">
        <title>Distinct polysaccharide utilization as determinants for interspecies competition between intestinal Prevotella spp.</title>
        <authorList>
            <person name="Galvez E.J.C."/>
            <person name="Iljazovic A."/>
            <person name="Strowig T."/>
        </authorList>
    </citation>
    <scope>NUCLEOTIDE SEQUENCE [LARGE SCALE GENOMIC DNA]</scope>
    <source>
        <strain evidence="10 11">PCHR</strain>
    </source>
</reference>
<dbReference type="SUPFAM" id="SSF161111">
    <property type="entry name" value="Cation efflux protein transmembrane domain-like"/>
    <property type="match status" value="1"/>
</dbReference>
<keyword evidence="5 7" id="KW-1133">Transmembrane helix</keyword>
<keyword evidence="4 7" id="KW-0812">Transmembrane</keyword>
<dbReference type="InterPro" id="IPR027469">
    <property type="entry name" value="Cation_efflux_TMD_sf"/>
</dbReference>
<evidence type="ECO:0000256" key="3">
    <source>
        <dbReference type="ARBA" id="ARBA00022448"/>
    </source>
</evidence>
<evidence type="ECO:0000259" key="9">
    <source>
        <dbReference type="Pfam" id="PF16916"/>
    </source>
</evidence>
<dbReference type="RefSeq" id="WP_172345667.1">
    <property type="nucleotide sequence ID" value="NZ_CATJFF010000128.1"/>
</dbReference>
<evidence type="ECO:0000313" key="11">
    <source>
        <dbReference type="Proteomes" id="UP000820977"/>
    </source>
</evidence>
<comment type="subcellular location">
    <subcellularLocation>
        <location evidence="1">Membrane</location>
        <topology evidence="1">Multi-pass membrane protein</topology>
    </subcellularLocation>
</comment>
<evidence type="ECO:0000256" key="6">
    <source>
        <dbReference type="ARBA" id="ARBA00023136"/>
    </source>
</evidence>
<dbReference type="Gene3D" id="1.20.1510.10">
    <property type="entry name" value="Cation efflux protein transmembrane domain"/>
    <property type="match status" value="1"/>
</dbReference>
<evidence type="ECO:0000256" key="4">
    <source>
        <dbReference type="ARBA" id="ARBA00022692"/>
    </source>
</evidence>
<organism evidence="10 11">
    <name type="scientific">Xylanibacter caecicola</name>
    <dbReference type="NCBI Taxonomy" id="2736294"/>
    <lineage>
        <taxon>Bacteria</taxon>
        <taxon>Pseudomonadati</taxon>
        <taxon>Bacteroidota</taxon>
        <taxon>Bacteroidia</taxon>
        <taxon>Bacteroidales</taxon>
        <taxon>Prevotellaceae</taxon>
        <taxon>Xylanibacter</taxon>
    </lineage>
</organism>
<accession>A0ABX2B820</accession>
<comment type="similarity">
    <text evidence="2">Belongs to the cation diffusion facilitator (CDF) transporter (TC 2.A.4) family.</text>
</comment>
<evidence type="ECO:0000256" key="5">
    <source>
        <dbReference type="ARBA" id="ARBA00022989"/>
    </source>
</evidence>
<keyword evidence="3" id="KW-0813">Transport</keyword>
<feature type="transmembrane region" description="Helical" evidence="7">
    <location>
        <begin position="12"/>
        <end position="36"/>
    </location>
</feature>
<dbReference type="InterPro" id="IPR036837">
    <property type="entry name" value="Cation_efflux_CTD_sf"/>
</dbReference>
<feature type="transmembrane region" description="Helical" evidence="7">
    <location>
        <begin position="122"/>
        <end position="142"/>
    </location>
</feature>
<feature type="transmembrane region" description="Helical" evidence="7">
    <location>
        <begin position="84"/>
        <end position="102"/>
    </location>
</feature>
<dbReference type="EMBL" id="JABKKJ010000033">
    <property type="protein sequence ID" value="NPE26209.1"/>
    <property type="molecule type" value="Genomic_DNA"/>
</dbReference>
<dbReference type="PANTHER" id="PTHR43840:SF15">
    <property type="entry name" value="MITOCHONDRIAL METAL TRANSPORTER 1-RELATED"/>
    <property type="match status" value="1"/>
</dbReference>
<dbReference type="Pfam" id="PF16916">
    <property type="entry name" value="ZT_dimer"/>
    <property type="match status" value="1"/>
</dbReference>
<feature type="domain" description="Cation efflux protein transmembrane" evidence="8">
    <location>
        <begin position="21"/>
        <end position="216"/>
    </location>
</feature>
<keyword evidence="11" id="KW-1185">Reference proteome</keyword>
<dbReference type="NCBIfam" id="TIGR01297">
    <property type="entry name" value="CDF"/>
    <property type="match status" value="1"/>
</dbReference>
<evidence type="ECO:0000256" key="2">
    <source>
        <dbReference type="ARBA" id="ARBA00008114"/>
    </source>
</evidence>
<feature type="domain" description="Cation efflux protein cytoplasmic" evidence="9">
    <location>
        <begin position="220"/>
        <end position="297"/>
    </location>
</feature>
<dbReference type="SUPFAM" id="SSF160240">
    <property type="entry name" value="Cation efflux protein cytoplasmic domain-like"/>
    <property type="match status" value="1"/>
</dbReference>
<dbReference type="Gene3D" id="3.30.70.1350">
    <property type="entry name" value="Cation efflux protein, cytoplasmic domain"/>
    <property type="match status" value="1"/>
</dbReference>
<proteinExistence type="inferred from homology"/>
<keyword evidence="6 7" id="KW-0472">Membrane</keyword>
<dbReference type="InterPro" id="IPR058533">
    <property type="entry name" value="Cation_efflux_TM"/>
</dbReference>
<dbReference type="PANTHER" id="PTHR43840">
    <property type="entry name" value="MITOCHONDRIAL METAL TRANSPORTER 1-RELATED"/>
    <property type="match status" value="1"/>
</dbReference>
<evidence type="ECO:0000256" key="1">
    <source>
        <dbReference type="ARBA" id="ARBA00004141"/>
    </source>
</evidence>
<sequence>MKNEHLSREKEIYKITLWGSMVNFMLLIFKFVAGIVGHSSAMIADAVHSLSDFATDIIIIAFVRISEKPQDENHDYGHGKYETFATAIIGTVLLSVGIGILIDSTRNIIAFYNGERIEAPGMLALAAALISILSKEAIYRYTMVKGKRLNSKAVMANAWHHRSDALSSVGTLVGIGGSIFLGKSWRVLDPLAALVVSLFIIKVSVRLIKPCIDELLEKSLPKEIEDKILDIILSFSEVRSPHHLRTRYIGNRIAIEVHIRMNGDMTLKEAHDITKKIEASLKEEFGENTHIGIHMEPQN</sequence>